<feature type="transmembrane region" description="Helical" evidence="1">
    <location>
        <begin position="215"/>
        <end position="233"/>
    </location>
</feature>
<keyword evidence="1" id="KW-0812">Transmembrane</keyword>
<protein>
    <submittedName>
        <fullName evidence="2">Uncharacterized protein</fullName>
    </submittedName>
</protein>
<dbReference type="Proteomes" id="UP000596004">
    <property type="component" value="Chromosome"/>
</dbReference>
<accession>A0A7T9DK21</accession>
<feature type="transmembrane region" description="Helical" evidence="1">
    <location>
        <begin position="79"/>
        <end position="101"/>
    </location>
</feature>
<proteinExistence type="predicted"/>
<dbReference type="AlphaFoldDB" id="A0A7T9DK21"/>
<evidence type="ECO:0000256" key="1">
    <source>
        <dbReference type="SAM" id="Phobius"/>
    </source>
</evidence>
<name>A0A7T9DK21_9ARCH</name>
<feature type="transmembrane region" description="Helical" evidence="1">
    <location>
        <begin position="48"/>
        <end position="67"/>
    </location>
</feature>
<feature type="transmembrane region" description="Helical" evidence="1">
    <location>
        <begin position="159"/>
        <end position="179"/>
    </location>
</feature>
<evidence type="ECO:0000313" key="2">
    <source>
        <dbReference type="EMBL" id="QQR92681.1"/>
    </source>
</evidence>
<feature type="transmembrane region" description="Helical" evidence="1">
    <location>
        <begin position="9"/>
        <end position="28"/>
    </location>
</feature>
<keyword evidence="1" id="KW-0472">Membrane</keyword>
<gene>
    <name evidence="2" type="ORF">IPJ89_00340</name>
</gene>
<organism evidence="2">
    <name type="scientific">Candidatus Iainarchaeum sp</name>
    <dbReference type="NCBI Taxonomy" id="3101447"/>
    <lineage>
        <taxon>Archaea</taxon>
        <taxon>Candidatus Iainarchaeota</taxon>
        <taxon>Candidatus Iainarchaeia</taxon>
        <taxon>Candidatus Iainarchaeales</taxon>
        <taxon>Candidatus Iainarchaeaceae</taxon>
        <taxon>Candidatus Iainarchaeum</taxon>
    </lineage>
</organism>
<sequence>MLEDIFQNFIFSTPSVVVFTIISGYLLFLAKKWNEKDEPTPTNLAKEVILLGGLTYVLVFIASILILNDKFQLYGFNFIVMFTNFFTLSYSLAFLIVRGTYEELDKGFKKISSVLQAIIEIIIYLASLEGYLKKLKTKLKKVQKNLGDGANDFVEKHKIICLLLFLVLMGFIGWGIYLVITSTDFLKFAIFVVLLYYLERQIFNGLSKDTSISRVYAVILVVIFTMLPVSQLVSNPYDLTVHDFPFRGSIVRDGNANIYLYNATNDEAIMTHLSMTCIDINSMENSFASNSCEFDRVLKSKTTTIIQCNLPSNIIDCNISTVKINNQLLKYP</sequence>
<dbReference type="EMBL" id="CP064981">
    <property type="protein sequence ID" value="QQR92681.1"/>
    <property type="molecule type" value="Genomic_DNA"/>
</dbReference>
<keyword evidence="1" id="KW-1133">Transmembrane helix</keyword>
<feature type="transmembrane region" description="Helical" evidence="1">
    <location>
        <begin position="113"/>
        <end position="132"/>
    </location>
</feature>
<reference evidence="2" key="1">
    <citation type="submission" date="2020-11" db="EMBL/GenBank/DDBJ databases">
        <title>Connecting structure to function with the recovery of over 1000 high-quality activated sludge metagenome-assembled genomes encoding full-length rRNA genes using long-read sequencing.</title>
        <authorList>
            <person name="Singleton C.M."/>
            <person name="Petriglieri F."/>
            <person name="Kristensen J.M."/>
            <person name="Kirkegaard R.H."/>
            <person name="Michaelsen T.Y."/>
            <person name="Andersen M.H."/>
            <person name="Karst S.M."/>
            <person name="Dueholm M.S."/>
            <person name="Nielsen P.H."/>
            <person name="Albertsen M."/>
        </authorList>
    </citation>
    <scope>NUCLEOTIDE SEQUENCE</scope>
    <source>
        <strain evidence="2">Fred_18-Q3-R57-64_BAT3C.431</strain>
    </source>
</reference>